<accession>A0AAE1DNA5</accession>
<gene>
    <name evidence="1" type="ORF">RRG08_016300</name>
</gene>
<reference evidence="1" key="1">
    <citation type="journal article" date="2023" name="G3 (Bethesda)">
        <title>A reference genome for the long-term kleptoplast-retaining sea slug Elysia crispata morphotype clarki.</title>
        <authorList>
            <person name="Eastman K.E."/>
            <person name="Pendleton A.L."/>
            <person name="Shaikh M.A."/>
            <person name="Suttiyut T."/>
            <person name="Ogas R."/>
            <person name="Tomko P."/>
            <person name="Gavelis G."/>
            <person name="Widhalm J.R."/>
            <person name="Wisecaver J.H."/>
        </authorList>
    </citation>
    <scope>NUCLEOTIDE SEQUENCE</scope>
    <source>
        <strain evidence="1">ECLA1</strain>
    </source>
</reference>
<sequence length="148" mass="17320">MEFICLCLPLLPDKRQSTYEKMLNILHSECFEQQTTFKPEHIHFDLEVGMMNAFKISCPSSTIKSCQFHVAQACQNTHLRTNNAFEAFHSHFAKSFKSPHPNVFEFVDKLDEAIRHRIEVRLRSISASTPCEAPKRDRLRQKKRDEIL</sequence>
<organism evidence="1 2">
    <name type="scientific">Elysia crispata</name>
    <name type="common">lettuce slug</name>
    <dbReference type="NCBI Taxonomy" id="231223"/>
    <lineage>
        <taxon>Eukaryota</taxon>
        <taxon>Metazoa</taxon>
        <taxon>Spiralia</taxon>
        <taxon>Lophotrochozoa</taxon>
        <taxon>Mollusca</taxon>
        <taxon>Gastropoda</taxon>
        <taxon>Heterobranchia</taxon>
        <taxon>Euthyneura</taxon>
        <taxon>Panpulmonata</taxon>
        <taxon>Sacoglossa</taxon>
        <taxon>Placobranchoidea</taxon>
        <taxon>Plakobranchidae</taxon>
        <taxon>Elysia</taxon>
    </lineage>
</organism>
<protein>
    <recommendedName>
        <fullName evidence="3">MULE transposase domain-containing protein</fullName>
    </recommendedName>
</protein>
<name>A0AAE1DNA5_9GAST</name>
<evidence type="ECO:0008006" key="3">
    <source>
        <dbReference type="Google" id="ProtNLM"/>
    </source>
</evidence>
<proteinExistence type="predicted"/>
<evidence type="ECO:0000313" key="2">
    <source>
        <dbReference type="Proteomes" id="UP001283361"/>
    </source>
</evidence>
<dbReference type="EMBL" id="JAWDGP010003244">
    <property type="protein sequence ID" value="KAK3776160.1"/>
    <property type="molecule type" value="Genomic_DNA"/>
</dbReference>
<comment type="caution">
    <text evidence="1">The sequence shown here is derived from an EMBL/GenBank/DDBJ whole genome shotgun (WGS) entry which is preliminary data.</text>
</comment>
<dbReference type="AlphaFoldDB" id="A0AAE1DNA5"/>
<evidence type="ECO:0000313" key="1">
    <source>
        <dbReference type="EMBL" id="KAK3776160.1"/>
    </source>
</evidence>
<keyword evidence="2" id="KW-1185">Reference proteome</keyword>
<dbReference type="Proteomes" id="UP001283361">
    <property type="component" value="Unassembled WGS sequence"/>
</dbReference>